<name>A0A7Y4NY16_9ACTN</name>
<organism evidence="3 4">
    <name type="scientific">Kribbella sandramycini</name>
    <dbReference type="NCBI Taxonomy" id="60450"/>
    <lineage>
        <taxon>Bacteria</taxon>
        <taxon>Bacillati</taxon>
        <taxon>Actinomycetota</taxon>
        <taxon>Actinomycetes</taxon>
        <taxon>Propionibacteriales</taxon>
        <taxon>Kribbellaceae</taxon>
        <taxon>Kribbella</taxon>
    </lineage>
</organism>
<dbReference type="PRINTS" id="PR00922">
    <property type="entry name" value="DADACBPTASE3"/>
</dbReference>
<sequence length="562" mass="59389">MGGTCSFPSIHLPGEPPVDGRLPVVGFCLVEEFCVRHSSWVSRRKLIAAGVVLAAVAGGLVVQSTGSSAQADETALQTELNKLLNDTRYVGSQVELVVRDAGTGEVLYNRNGGSRLMPASNTKLFTSAAAMGVLGPDFKFHTDVLATAPVRNGKLRGDLYLKGYGDPTTLEEDYVGLAKKLKTAGVTRVDGNLVADDSYFDRNRLGDGWSGDDESSYYSAQISALTLAPNKEYDTGTVIVETLPGAAVGDAVKSTLVPGNGVLQVINTATTSAAGSPTNALVAEREHGKNIIRISGTYPLGGIKKTQWVTVWEPQLYAADVFRRALAAEGIKVTGKIKDATTPLASARVLATDESMPLSQILTPFMKLSNNMHAEHLVKTMGAVKKSQPTWAAGLGVVNEYVKTKGVDTATIRLSDGSGLSRKVNVTGDAITNLLLSIQQEPWFQTWYNALPVAGNAERFVGGTLATRMANTPAANNLRAKTGSLTGATALGGFVTDKDGRKLVFSMMSNNYMISPRSVEDAVGVLLASWSEKAPPAAVAPSSKRSGAESTCATEIEWVKAC</sequence>
<keyword evidence="2 3" id="KW-0378">Hydrolase</keyword>
<keyword evidence="4" id="KW-1185">Reference proteome</keyword>
<protein>
    <submittedName>
        <fullName evidence="3">D-alanyl-D-alanine carboxypeptidase/D-alanyl-D-alanine-endopeptidase</fullName>
        <ecNumber evidence="3">3.4.16.4</ecNumber>
    </submittedName>
</protein>
<dbReference type="Pfam" id="PF02113">
    <property type="entry name" value="Peptidase_S13"/>
    <property type="match status" value="1"/>
</dbReference>
<dbReference type="GO" id="GO:0009002">
    <property type="term" value="F:serine-type D-Ala-D-Ala carboxypeptidase activity"/>
    <property type="evidence" value="ECO:0007669"/>
    <property type="project" value="UniProtKB-EC"/>
</dbReference>
<reference evidence="3 4" key="1">
    <citation type="submission" date="2020-05" db="EMBL/GenBank/DDBJ databases">
        <title>Genome sequence of Kribbella sandramycini ATCC 39419.</title>
        <authorList>
            <person name="Maclea K.S."/>
            <person name="Fair J.L."/>
        </authorList>
    </citation>
    <scope>NUCLEOTIDE SEQUENCE [LARGE SCALE GENOMIC DNA]</scope>
    <source>
        <strain evidence="3 4">ATCC 39419</strain>
    </source>
</reference>
<dbReference type="PANTHER" id="PTHR30023">
    <property type="entry name" value="D-ALANYL-D-ALANINE CARBOXYPEPTIDASE"/>
    <property type="match status" value="1"/>
</dbReference>
<comment type="similarity">
    <text evidence="1">Belongs to the peptidase S13 family.</text>
</comment>
<evidence type="ECO:0000313" key="3">
    <source>
        <dbReference type="EMBL" id="NOL38675.1"/>
    </source>
</evidence>
<dbReference type="EMBL" id="JABJRC010000001">
    <property type="protein sequence ID" value="NOL38675.1"/>
    <property type="molecule type" value="Genomic_DNA"/>
</dbReference>
<dbReference type="AlphaFoldDB" id="A0A7Y4NY16"/>
<dbReference type="Proteomes" id="UP000534306">
    <property type="component" value="Unassembled WGS sequence"/>
</dbReference>
<comment type="caution">
    <text evidence="3">The sequence shown here is derived from an EMBL/GenBank/DDBJ whole genome shotgun (WGS) entry which is preliminary data.</text>
</comment>
<dbReference type="Gene3D" id="3.50.80.20">
    <property type="entry name" value="D-Ala-D-Ala carboxypeptidase C, peptidase S13"/>
    <property type="match status" value="1"/>
</dbReference>
<dbReference type="PANTHER" id="PTHR30023:SF0">
    <property type="entry name" value="PENICILLIN-SENSITIVE CARBOXYPEPTIDASE A"/>
    <property type="match status" value="1"/>
</dbReference>
<dbReference type="InterPro" id="IPR000667">
    <property type="entry name" value="Peptidase_S13"/>
</dbReference>
<evidence type="ECO:0000256" key="1">
    <source>
        <dbReference type="ARBA" id="ARBA00006096"/>
    </source>
</evidence>
<dbReference type="EC" id="3.4.16.4" evidence="3"/>
<dbReference type="NCBIfam" id="TIGR00666">
    <property type="entry name" value="PBP4"/>
    <property type="match status" value="1"/>
</dbReference>
<dbReference type="InterPro" id="IPR012338">
    <property type="entry name" value="Beta-lactam/transpept-like"/>
</dbReference>
<proteinExistence type="inferred from homology"/>
<evidence type="ECO:0000256" key="2">
    <source>
        <dbReference type="ARBA" id="ARBA00022801"/>
    </source>
</evidence>
<dbReference type="SUPFAM" id="SSF56601">
    <property type="entry name" value="beta-lactamase/transpeptidase-like"/>
    <property type="match status" value="1"/>
</dbReference>
<dbReference type="GO" id="GO:0000270">
    <property type="term" value="P:peptidoglycan metabolic process"/>
    <property type="evidence" value="ECO:0007669"/>
    <property type="project" value="TreeGrafter"/>
</dbReference>
<accession>A0A7Y4NY16</accession>
<dbReference type="GO" id="GO:0006508">
    <property type="term" value="P:proteolysis"/>
    <property type="evidence" value="ECO:0007669"/>
    <property type="project" value="InterPro"/>
</dbReference>
<gene>
    <name evidence="3" type="primary">dacB</name>
    <name evidence="3" type="ORF">HPO96_00295</name>
</gene>
<keyword evidence="3" id="KW-0121">Carboxypeptidase</keyword>
<dbReference type="Gene3D" id="3.40.710.10">
    <property type="entry name" value="DD-peptidase/beta-lactamase superfamily"/>
    <property type="match status" value="2"/>
</dbReference>
<keyword evidence="3" id="KW-0645">Protease</keyword>
<evidence type="ECO:0000313" key="4">
    <source>
        <dbReference type="Proteomes" id="UP000534306"/>
    </source>
</evidence>